<dbReference type="AlphaFoldDB" id="A0A9Q1FSU8"/>
<proteinExistence type="predicted"/>
<dbReference type="PANTHER" id="PTHR47331:SF6">
    <property type="entry name" value="DOUBLECORTIN DOMAIN-CONTAINING PROTEIN"/>
    <property type="match status" value="1"/>
</dbReference>
<evidence type="ECO:0000313" key="1">
    <source>
        <dbReference type="EMBL" id="KAJ8365033.1"/>
    </source>
</evidence>
<organism evidence="1 2">
    <name type="scientific">Synaphobranchus kaupii</name>
    <name type="common">Kaup's arrowtooth eel</name>
    <dbReference type="NCBI Taxonomy" id="118154"/>
    <lineage>
        <taxon>Eukaryota</taxon>
        <taxon>Metazoa</taxon>
        <taxon>Chordata</taxon>
        <taxon>Craniata</taxon>
        <taxon>Vertebrata</taxon>
        <taxon>Euteleostomi</taxon>
        <taxon>Actinopterygii</taxon>
        <taxon>Neopterygii</taxon>
        <taxon>Teleostei</taxon>
        <taxon>Anguilliformes</taxon>
        <taxon>Synaphobranchidae</taxon>
        <taxon>Synaphobranchus</taxon>
    </lineage>
</organism>
<protein>
    <submittedName>
        <fullName evidence="1">Uncharacterized protein</fullName>
    </submittedName>
</protein>
<evidence type="ECO:0000313" key="2">
    <source>
        <dbReference type="Proteomes" id="UP001152622"/>
    </source>
</evidence>
<comment type="caution">
    <text evidence="1">The sequence shown here is derived from an EMBL/GenBank/DDBJ whole genome shotgun (WGS) entry which is preliminary data.</text>
</comment>
<keyword evidence="2" id="KW-1185">Reference proteome</keyword>
<dbReference type="Pfam" id="PF05380">
    <property type="entry name" value="Peptidase_A17"/>
    <property type="match status" value="1"/>
</dbReference>
<dbReference type="OrthoDB" id="8046937at2759"/>
<sequence>MPLHKAEHTELCVFSDASTKAIGAVAYLKTVQKDGQTEVGFVMEENPADHASRSLPASRLAQTTWFSGPSFLRSPPTEEAQTSERFNLIEPENDTEIRPEMKTYNTYLNEEILTPDRFQRFSSLHSLLRGVAFLIHTTRSCKQMNKSSECKGWHRCKCPRTAEELDQAMHVVLQVSQRSAFAKELAALQAQKPIPKNSCL</sequence>
<accession>A0A9Q1FSU8</accession>
<dbReference type="PANTHER" id="PTHR47331">
    <property type="entry name" value="PHD-TYPE DOMAIN-CONTAINING PROTEIN"/>
    <property type="match status" value="1"/>
</dbReference>
<name>A0A9Q1FSU8_SYNKA</name>
<dbReference type="Proteomes" id="UP001152622">
    <property type="component" value="Chromosome 4"/>
</dbReference>
<dbReference type="InterPro" id="IPR008042">
    <property type="entry name" value="Retrotrans_Pao"/>
</dbReference>
<dbReference type="EMBL" id="JAINUF010000004">
    <property type="protein sequence ID" value="KAJ8365033.1"/>
    <property type="molecule type" value="Genomic_DNA"/>
</dbReference>
<reference evidence="1" key="1">
    <citation type="journal article" date="2023" name="Science">
        <title>Genome structures resolve the early diversification of teleost fishes.</title>
        <authorList>
            <person name="Parey E."/>
            <person name="Louis A."/>
            <person name="Montfort J."/>
            <person name="Bouchez O."/>
            <person name="Roques C."/>
            <person name="Iampietro C."/>
            <person name="Lluch J."/>
            <person name="Castinel A."/>
            <person name="Donnadieu C."/>
            <person name="Desvignes T."/>
            <person name="Floi Bucao C."/>
            <person name="Jouanno E."/>
            <person name="Wen M."/>
            <person name="Mejri S."/>
            <person name="Dirks R."/>
            <person name="Jansen H."/>
            <person name="Henkel C."/>
            <person name="Chen W.J."/>
            <person name="Zahm M."/>
            <person name="Cabau C."/>
            <person name="Klopp C."/>
            <person name="Thompson A.W."/>
            <person name="Robinson-Rechavi M."/>
            <person name="Braasch I."/>
            <person name="Lecointre G."/>
            <person name="Bobe J."/>
            <person name="Postlethwait J.H."/>
            <person name="Berthelot C."/>
            <person name="Roest Crollius H."/>
            <person name="Guiguen Y."/>
        </authorList>
    </citation>
    <scope>NUCLEOTIDE SEQUENCE</scope>
    <source>
        <strain evidence="1">WJC10195</strain>
    </source>
</reference>
<gene>
    <name evidence="1" type="ORF">SKAU_G00138640</name>
</gene>